<dbReference type="EMBL" id="JACHXU010000019">
    <property type="protein sequence ID" value="MBB3208928.1"/>
    <property type="molecule type" value="Genomic_DNA"/>
</dbReference>
<dbReference type="Proteomes" id="UP000536179">
    <property type="component" value="Unassembled WGS sequence"/>
</dbReference>
<name>A0A7W5H7Z3_9BACT</name>
<organism evidence="1 2">
    <name type="scientific">Aporhodopirellula rubra</name>
    <dbReference type="NCBI Taxonomy" id="980271"/>
    <lineage>
        <taxon>Bacteria</taxon>
        <taxon>Pseudomonadati</taxon>
        <taxon>Planctomycetota</taxon>
        <taxon>Planctomycetia</taxon>
        <taxon>Pirellulales</taxon>
        <taxon>Pirellulaceae</taxon>
        <taxon>Aporhodopirellula</taxon>
    </lineage>
</organism>
<sequence>MQLDAFHRQMELLLQESETEGQSQGSE</sequence>
<evidence type="ECO:0000313" key="1">
    <source>
        <dbReference type="EMBL" id="MBB3208928.1"/>
    </source>
</evidence>
<gene>
    <name evidence="1" type="ORF">FHS27_004762</name>
</gene>
<keyword evidence="2" id="KW-1185">Reference proteome</keyword>
<comment type="caution">
    <text evidence="1">The sequence shown here is derived from an EMBL/GenBank/DDBJ whole genome shotgun (WGS) entry which is preliminary data.</text>
</comment>
<evidence type="ECO:0000313" key="2">
    <source>
        <dbReference type="Proteomes" id="UP000536179"/>
    </source>
</evidence>
<reference evidence="1 2" key="1">
    <citation type="submission" date="2020-08" db="EMBL/GenBank/DDBJ databases">
        <title>Genomic Encyclopedia of Type Strains, Phase III (KMG-III): the genomes of soil and plant-associated and newly described type strains.</title>
        <authorList>
            <person name="Whitman W."/>
        </authorList>
    </citation>
    <scope>NUCLEOTIDE SEQUENCE [LARGE SCALE GENOMIC DNA]</scope>
    <source>
        <strain evidence="1 2">CECT 8075</strain>
    </source>
</reference>
<accession>A0A7W5H7Z3</accession>
<protein>
    <submittedName>
        <fullName evidence="1">Uncharacterized protein</fullName>
    </submittedName>
</protein>
<proteinExistence type="predicted"/>
<dbReference type="AlphaFoldDB" id="A0A7W5H7Z3"/>